<dbReference type="RefSeq" id="XP_033459162.1">
    <property type="nucleotide sequence ID" value="XM_033599827.1"/>
</dbReference>
<dbReference type="Proteomes" id="UP000504637">
    <property type="component" value="Unplaced"/>
</dbReference>
<accession>A0A6J3M294</accession>
<reference evidence="2" key="2">
    <citation type="submission" date="2020-04" db="EMBL/GenBank/DDBJ databases">
        <authorList>
            <consortium name="NCBI Genome Project"/>
        </authorList>
    </citation>
    <scope>NUCLEOTIDE SEQUENCE</scope>
    <source>
        <strain evidence="2">CBS 342.82</strain>
    </source>
</reference>
<sequence>MGQAVYACMNPCGRTELLGCLMRLSKVCRREGSGTAWTVPRSKYMPASPDLQAGNSRWGIFALRARHATTQQRAGAGDHRIQRLSFTAKRNEHMRQTGTIQHTKSDRSGRTTWRVYRLCFCLSMNNPTQLTLASNRSTTIPSIIE</sequence>
<name>A0A6J3M294_9PEZI</name>
<reference evidence="2" key="3">
    <citation type="submission" date="2025-08" db="UniProtKB">
        <authorList>
            <consortium name="RefSeq"/>
        </authorList>
    </citation>
    <scope>IDENTIFICATION</scope>
    <source>
        <strain evidence="2">CBS 342.82</strain>
    </source>
</reference>
<proteinExistence type="predicted"/>
<keyword evidence="1" id="KW-1185">Reference proteome</keyword>
<gene>
    <name evidence="2" type="ORF">K489DRAFT_233480</name>
</gene>
<evidence type="ECO:0000313" key="2">
    <source>
        <dbReference type="RefSeq" id="XP_033459162.1"/>
    </source>
</evidence>
<protein>
    <submittedName>
        <fullName evidence="2">Uncharacterized protein</fullName>
    </submittedName>
</protein>
<reference evidence="2" key="1">
    <citation type="submission" date="2020-01" db="EMBL/GenBank/DDBJ databases">
        <authorList>
            <consortium name="DOE Joint Genome Institute"/>
            <person name="Haridas S."/>
            <person name="Albert R."/>
            <person name="Binder M."/>
            <person name="Bloem J."/>
            <person name="Labutti K."/>
            <person name="Salamov A."/>
            <person name="Andreopoulos B."/>
            <person name="Baker S.E."/>
            <person name="Barry K."/>
            <person name="Bills G."/>
            <person name="Bluhm B.H."/>
            <person name="Cannon C."/>
            <person name="Castanera R."/>
            <person name="Culley D.E."/>
            <person name="Daum C."/>
            <person name="Ezra D."/>
            <person name="Gonzalez J.B."/>
            <person name="Henrissat B."/>
            <person name="Kuo A."/>
            <person name="Liang C."/>
            <person name="Lipzen A."/>
            <person name="Lutzoni F."/>
            <person name="Magnuson J."/>
            <person name="Mondo S."/>
            <person name="Nolan M."/>
            <person name="Ohm R."/>
            <person name="Pangilinan J."/>
            <person name="Park H.-J."/>
            <person name="Ramirez L."/>
            <person name="Alfaro M."/>
            <person name="Sun H."/>
            <person name="Tritt A."/>
            <person name="Yoshinaga Y."/>
            <person name="Zwiers L.-H."/>
            <person name="Turgeon B.G."/>
            <person name="Goodwin S.B."/>
            <person name="Spatafora J.W."/>
            <person name="Crous P.W."/>
            <person name="Grigoriev I.V."/>
        </authorList>
    </citation>
    <scope>NUCLEOTIDE SEQUENCE</scope>
    <source>
        <strain evidence="2">CBS 342.82</strain>
    </source>
</reference>
<evidence type="ECO:0000313" key="1">
    <source>
        <dbReference type="Proteomes" id="UP000504637"/>
    </source>
</evidence>
<dbReference type="GeneID" id="54357626"/>
<organism evidence="2">
    <name type="scientific">Dissoconium aciculare CBS 342.82</name>
    <dbReference type="NCBI Taxonomy" id="1314786"/>
    <lineage>
        <taxon>Eukaryota</taxon>
        <taxon>Fungi</taxon>
        <taxon>Dikarya</taxon>
        <taxon>Ascomycota</taxon>
        <taxon>Pezizomycotina</taxon>
        <taxon>Dothideomycetes</taxon>
        <taxon>Dothideomycetidae</taxon>
        <taxon>Mycosphaerellales</taxon>
        <taxon>Dissoconiaceae</taxon>
        <taxon>Dissoconium</taxon>
    </lineage>
</organism>
<dbReference type="AlphaFoldDB" id="A0A6J3M294"/>